<reference evidence="7 8" key="1">
    <citation type="submission" date="2017-03" db="EMBL/GenBank/DDBJ databases">
        <authorList>
            <person name="Afonso C.L."/>
            <person name="Miller P.J."/>
            <person name="Scott M.A."/>
            <person name="Spackman E."/>
            <person name="Goraichik I."/>
            <person name="Dimitrov K.M."/>
            <person name="Suarez D.L."/>
            <person name="Swayne D.E."/>
        </authorList>
    </citation>
    <scope>NUCLEOTIDE SEQUENCE [LARGE SCALE GENOMIC DNA]</scope>
    <source>
        <strain evidence="7 8">CECT 7745</strain>
    </source>
</reference>
<keyword evidence="2 5" id="KW-0812">Transmembrane</keyword>
<evidence type="ECO:0000259" key="6">
    <source>
        <dbReference type="PROSITE" id="PS50929"/>
    </source>
</evidence>
<evidence type="ECO:0000256" key="3">
    <source>
        <dbReference type="ARBA" id="ARBA00022989"/>
    </source>
</evidence>
<evidence type="ECO:0000256" key="4">
    <source>
        <dbReference type="ARBA" id="ARBA00023136"/>
    </source>
</evidence>
<keyword evidence="7" id="KW-0547">Nucleotide-binding</keyword>
<accession>A0A1X7BPD6</accession>
<dbReference type="InterPro" id="IPR027417">
    <property type="entry name" value="P-loop_NTPase"/>
</dbReference>
<dbReference type="OrthoDB" id="7341239at2"/>
<name>A0A1X7BPD6_9RHOB</name>
<dbReference type="GO" id="GO:0005524">
    <property type="term" value="F:ATP binding"/>
    <property type="evidence" value="ECO:0007669"/>
    <property type="project" value="UniProtKB-KW"/>
</dbReference>
<keyword evidence="7" id="KW-0378">Hydrolase</keyword>
<evidence type="ECO:0000256" key="5">
    <source>
        <dbReference type="SAM" id="Phobius"/>
    </source>
</evidence>
<feature type="domain" description="ABC transmembrane type-1" evidence="6">
    <location>
        <begin position="21"/>
        <end position="293"/>
    </location>
</feature>
<dbReference type="InterPro" id="IPR039421">
    <property type="entry name" value="Type_1_exporter"/>
</dbReference>
<keyword evidence="4 5" id="KW-0472">Membrane</keyword>
<gene>
    <name evidence="7" type="ORF">ROA7745_01305</name>
</gene>
<keyword evidence="3 5" id="KW-1133">Transmembrane helix</keyword>
<evidence type="ECO:0000256" key="2">
    <source>
        <dbReference type="ARBA" id="ARBA00022692"/>
    </source>
</evidence>
<feature type="transmembrane region" description="Helical" evidence="5">
    <location>
        <begin position="156"/>
        <end position="179"/>
    </location>
</feature>
<dbReference type="SUPFAM" id="SSF52540">
    <property type="entry name" value="P-loop containing nucleoside triphosphate hydrolases"/>
    <property type="match status" value="1"/>
</dbReference>
<dbReference type="GO" id="GO:0140359">
    <property type="term" value="F:ABC-type transporter activity"/>
    <property type="evidence" value="ECO:0007669"/>
    <property type="project" value="InterPro"/>
</dbReference>
<protein>
    <submittedName>
        <fullName evidence="7">Putative multidrug export ATP-binding/permease protein</fullName>
        <ecNumber evidence="7">3.6.3.-</ecNumber>
    </submittedName>
</protein>
<dbReference type="Gene3D" id="1.20.1560.10">
    <property type="entry name" value="ABC transporter type 1, transmembrane domain"/>
    <property type="match status" value="1"/>
</dbReference>
<dbReference type="Gene3D" id="3.40.50.300">
    <property type="entry name" value="P-loop containing nucleotide triphosphate hydrolases"/>
    <property type="match status" value="1"/>
</dbReference>
<dbReference type="Pfam" id="PF00664">
    <property type="entry name" value="ABC_membrane"/>
    <property type="match status" value="1"/>
</dbReference>
<comment type="subcellular location">
    <subcellularLocation>
        <location evidence="1">Cell membrane</location>
        <topology evidence="1">Multi-pass membrane protein</topology>
    </subcellularLocation>
</comment>
<evidence type="ECO:0000313" key="7">
    <source>
        <dbReference type="EMBL" id="SMC11492.1"/>
    </source>
</evidence>
<dbReference type="InterPro" id="IPR036640">
    <property type="entry name" value="ABC1_TM_sf"/>
</dbReference>
<feature type="transmembrane region" description="Helical" evidence="5">
    <location>
        <begin position="16"/>
        <end position="37"/>
    </location>
</feature>
<organism evidence="7 8">
    <name type="scientific">Roseovarius aestuarii</name>
    <dbReference type="NCBI Taxonomy" id="475083"/>
    <lineage>
        <taxon>Bacteria</taxon>
        <taxon>Pseudomonadati</taxon>
        <taxon>Pseudomonadota</taxon>
        <taxon>Alphaproteobacteria</taxon>
        <taxon>Rhodobacterales</taxon>
        <taxon>Roseobacteraceae</taxon>
        <taxon>Roseovarius</taxon>
    </lineage>
</organism>
<dbReference type="GO" id="GO:0016787">
    <property type="term" value="F:hydrolase activity"/>
    <property type="evidence" value="ECO:0007669"/>
    <property type="project" value="UniProtKB-KW"/>
</dbReference>
<dbReference type="RefSeq" id="WP_085799433.1">
    <property type="nucleotide sequence ID" value="NZ_FWXB01000003.1"/>
</dbReference>
<dbReference type="InterPro" id="IPR011527">
    <property type="entry name" value="ABC1_TM_dom"/>
</dbReference>
<dbReference type="SUPFAM" id="SSF90123">
    <property type="entry name" value="ABC transporter transmembrane region"/>
    <property type="match status" value="1"/>
</dbReference>
<keyword evidence="8" id="KW-1185">Reference proteome</keyword>
<dbReference type="AlphaFoldDB" id="A0A1X7BPD6"/>
<proteinExistence type="predicted"/>
<feature type="transmembrane region" description="Helical" evidence="5">
    <location>
        <begin position="232"/>
        <end position="257"/>
    </location>
</feature>
<evidence type="ECO:0000256" key="1">
    <source>
        <dbReference type="ARBA" id="ARBA00004651"/>
    </source>
</evidence>
<dbReference type="EMBL" id="FWXB01000003">
    <property type="protein sequence ID" value="SMC11492.1"/>
    <property type="molecule type" value="Genomic_DNA"/>
</dbReference>
<dbReference type="EC" id="3.6.3.-" evidence="7"/>
<dbReference type="GO" id="GO:0005886">
    <property type="term" value="C:plasma membrane"/>
    <property type="evidence" value="ECO:0007669"/>
    <property type="project" value="UniProtKB-SubCell"/>
</dbReference>
<dbReference type="PROSITE" id="PS50929">
    <property type="entry name" value="ABC_TM1F"/>
    <property type="match status" value="1"/>
</dbReference>
<dbReference type="Proteomes" id="UP000193224">
    <property type="component" value="Unassembled WGS sequence"/>
</dbReference>
<feature type="transmembrane region" description="Helical" evidence="5">
    <location>
        <begin position="133"/>
        <end position="150"/>
    </location>
</feature>
<dbReference type="PANTHER" id="PTHR24221:SF654">
    <property type="entry name" value="ATP-BINDING CASSETTE SUB-FAMILY B MEMBER 6"/>
    <property type="match status" value="1"/>
</dbReference>
<dbReference type="PANTHER" id="PTHR24221">
    <property type="entry name" value="ATP-BINDING CASSETTE SUB-FAMILY B"/>
    <property type="match status" value="1"/>
</dbReference>
<keyword evidence="7" id="KW-0067">ATP-binding</keyword>
<evidence type="ECO:0000313" key="8">
    <source>
        <dbReference type="Proteomes" id="UP000193224"/>
    </source>
</evidence>
<sequence length="528" mass="56883">MSGLPKFLTGDRISDAVALPLLSIGQAIFLGVGVFATREAFTALHVGEALASWTLFKLIVSGVGMSGLEVLRRACAERLGQSYAGSLRIVLYRHLAGMRKRELDARRLGSLSLRFVGDLTAARNWYGWGLPRVIAAAIVLPGAAIVLWLLEPRIALVSYIVMGASILLMGGAAIGFELLHRRLRSRRASIAIAMMERIAIAPLLDLMGRTQQELAALEEKGKRLRSDATARAWRAGALSAIPQIGLAVTGAVALWHAARLETTPGTVAALLSMLGVLALPLRDVSVSWDHFNGWRIARSKALNLLSQHSRLRSPAVALQPVGVEATGKLDGEDVALSIAAGSIGRLRGGDARRLSALAMLIAGLDERSEMRIGYGTGASELPRIHFIGDSPIALQGSLRRTMTLGISPRPKGEAILKMAQVFGLAHLLPQGRRSLKERVAEAARNLTTADSLRIDLVRIALANPDLVVIDTVRFAADPEHGRLLRFLSEKTDSTIIVVDHEETADVPFHFQRLHDAIRTGNSINPTNS</sequence>